<sequence>MSSPNPVVTLEPFSLYISTTQIFAQPGKFHWSFYLTDAYGIATRYHWSERGGTRGVYAEGVHVQVINPVTTYSASYNVALAYFKVTGFNPATPPNIMQQAAFSAFPESYLTVRENRQNGLSCRTWVLQVLRTLITWRYLVRNDYPESIEAVVKARSMQVENSLMTSFTGSVVVYV</sequence>
<evidence type="ECO:0000313" key="2">
    <source>
        <dbReference type="Proteomes" id="UP001150217"/>
    </source>
</evidence>
<organism evidence="1 2">
    <name type="scientific">Lentinula lateritia</name>
    <dbReference type="NCBI Taxonomy" id="40482"/>
    <lineage>
        <taxon>Eukaryota</taxon>
        <taxon>Fungi</taxon>
        <taxon>Dikarya</taxon>
        <taxon>Basidiomycota</taxon>
        <taxon>Agaricomycotina</taxon>
        <taxon>Agaricomycetes</taxon>
        <taxon>Agaricomycetidae</taxon>
        <taxon>Agaricales</taxon>
        <taxon>Marasmiineae</taxon>
        <taxon>Omphalotaceae</taxon>
        <taxon>Lentinula</taxon>
    </lineage>
</organism>
<proteinExistence type="predicted"/>
<keyword evidence="2" id="KW-1185">Reference proteome</keyword>
<gene>
    <name evidence="1" type="ORF">C8R41DRAFT_317718</name>
</gene>
<dbReference type="Proteomes" id="UP001150217">
    <property type="component" value="Unassembled WGS sequence"/>
</dbReference>
<accession>A0ABQ8VJM3</accession>
<evidence type="ECO:0000313" key="1">
    <source>
        <dbReference type="EMBL" id="KAJ4494152.1"/>
    </source>
</evidence>
<reference evidence="1" key="1">
    <citation type="submission" date="2022-08" db="EMBL/GenBank/DDBJ databases">
        <title>A Global Phylogenomic Analysis of the Shiitake Genus Lentinula.</title>
        <authorList>
            <consortium name="DOE Joint Genome Institute"/>
            <person name="Sierra-Patev S."/>
            <person name="Min B."/>
            <person name="Naranjo-Ortiz M."/>
            <person name="Looney B."/>
            <person name="Konkel Z."/>
            <person name="Slot J.C."/>
            <person name="Sakamoto Y."/>
            <person name="Steenwyk J.L."/>
            <person name="Rokas A."/>
            <person name="Carro J."/>
            <person name="Camarero S."/>
            <person name="Ferreira P."/>
            <person name="Molpeceres G."/>
            <person name="Ruiz-Duenas F.J."/>
            <person name="Serrano A."/>
            <person name="Henrissat B."/>
            <person name="Drula E."/>
            <person name="Hughes K.W."/>
            <person name="Mata J.L."/>
            <person name="Ishikawa N.K."/>
            <person name="Vargas-Isla R."/>
            <person name="Ushijima S."/>
            <person name="Smith C.A."/>
            <person name="Ahrendt S."/>
            <person name="Andreopoulos W."/>
            <person name="He G."/>
            <person name="Labutti K."/>
            <person name="Lipzen A."/>
            <person name="Ng V."/>
            <person name="Riley R."/>
            <person name="Sandor L."/>
            <person name="Barry K."/>
            <person name="Martinez A.T."/>
            <person name="Xiao Y."/>
            <person name="Gibbons J.G."/>
            <person name="Terashima K."/>
            <person name="Grigoriev I.V."/>
            <person name="Hibbett D.S."/>
        </authorList>
    </citation>
    <scope>NUCLEOTIDE SEQUENCE</scope>
    <source>
        <strain evidence="1">RHP3577 ss4</strain>
    </source>
</reference>
<protein>
    <submittedName>
        <fullName evidence="1">Uncharacterized protein</fullName>
    </submittedName>
</protein>
<comment type="caution">
    <text evidence="1">The sequence shown here is derived from an EMBL/GenBank/DDBJ whole genome shotgun (WGS) entry which is preliminary data.</text>
</comment>
<dbReference type="EMBL" id="JANVFT010000034">
    <property type="protein sequence ID" value="KAJ4494152.1"/>
    <property type="molecule type" value="Genomic_DNA"/>
</dbReference>
<name>A0ABQ8VJM3_9AGAR</name>